<keyword evidence="1" id="KW-0812">Transmembrane</keyword>
<dbReference type="RefSeq" id="WP_236457245.1">
    <property type="nucleotide sequence ID" value="NZ_CBCSGE010000012.1"/>
</dbReference>
<dbReference type="Proteomes" id="UP001589607">
    <property type="component" value="Unassembled WGS sequence"/>
</dbReference>
<gene>
    <name evidence="2" type="ORF">ACFFVF_20565</name>
</gene>
<organism evidence="2 3">
    <name type="scientific">Flavobacterium jumunjinense</name>
    <dbReference type="NCBI Taxonomy" id="998845"/>
    <lineage>
        <taxon>Bacteria</taxon>
        <taxon>Pseudomonadati</taxon>
        <taxon>Bacteroidota</taxon>
        <taxon>Flavobacteriia</taxon>
        <taxon>Flavobacteriales</taxon>
        <taxon>Flavobacteriaceae</taxon>
        <taxon>Flavobacterium</taxon>
    </lineage>
</organism>
<evidence type="ECO:0000313" key="2">
    <source>
        <dbReference type="EMBL" id="MFB9098908.1"/>
    </source>
</evidence>
<protein>
    <submittedName>
        <fullName evidence="2">Uncharacterized protein</fullName>
    </submittedName>
</protein>
<sequence length="138" mass="16096">MKDRFFGTFLVVISALITYSDKLGFEFDYNFEYNSTTNFIYALTTTLSPIILAIGANFRPLRISFIFPIFIYSANLFWVLSNNKSDMGYSYHYAFAVVICFVLLILFVDKFIKKEKYYKNKVSLLEALLDLKIAIHDK</sequence>
<feature type="transmembrane region" description="Helical" evidence="1">
    <location>
        <begin position="39"/>
        <end position="56"/>
    </location>
</feature>
<feature type="transmembrane region" description="Helical" evidence="1">
    <location>
        <begin position="63"/>
        <end position="81"/>
    </location>
</feature>
<keyword evidence="1" id="KW-1133">Transmembrane helix</keyword>
<evidence type="ECO:0000313" key="3">
    <source>
        <dbReference type="Proteomes" id="UP001589607"/>
    </source>
</evidence>
<name>A0ABV5GU36_9FLAO</name>
<keyword evidence="3" id="KW-1185">Reference proteome</keyword>
<reference evidence="2 3" key="1">
    <citation type="submission" date="2024-09" db="EMBL/GenBank/DDBJ databases">
        <authorList>
            <person name="Sun Q."/>
            <person name="Mori K."/>
        </authorList>
    </citation>
    <scope>NUCLEOTIDE SEQUENCE [LARGE SCALE GENOMIC DNA]</scope>
    <source>
        <strain evidence="2 3">CECT 7955</strain>
    </source>
</reference>
<proteinExistence type="predicted"/>
<dbReference type="EMBL" id="JBHMEY010000096">
    <property type="protein sequence ID" value="MFB9098908.1"/>
    <property type="molecule type" value="Genomic_DNA"/>
</dbReference>
<comment type="caution">
    <text evidence="2">The sequence shown here is derived from an EMBL/GenBank/DDBJ whole genome shotgun (WGS) entry which is preliminary data.</text>
</comment>
<accession>A0ABV5GU36</accession>
<feature type="transmembrane region" description="Helical" evidence="1">
    <location>
        <begin position="93"/>
        <end position="112"/>
    </location>
</feature>
<evidence type="ECO:0000256" key="1">
    <source>
        <dbReference type="SAM" id="Phobius"/>
    </source>
</evidence>
<keyword evidence="1" id="KW-0472">Membrane</keyword>